<proteinExistence type="predicted"/>
<dbReference type="EMBL" id="LR797366">
    <property type="protein sequence ID" value="CAB4210738.1"/>
    <property type="molecule type" value="Genomic_DNA"/>
</dbReference>
<protein>
    <submittedName>
        <fullName evidence="4">Uncharacterized protein</fullName>
    </submittedName>
</protein>
<sequence length="88" mass="10069">MTDDLVKDLRVGIYTCDGIRALRNRTADRIEKLEAALTPFLKLPIGVINDDPPEMEVYQCHGWPRDQLAVVTVADFWRVRKALEGKDE</sequence>
<gene>
    <name evidence="2" type="ORF">UFOVP1303_16</name>
    <name evidence="3" type="ORF">UFOVP1417_38</name>
    <name evidence="4" type="ORF">UFOVP1517_73</name>
    <name evidence="1" type="ORF">UFOVP664_49</name>
</gene>
<dbReference type="EMBL" id="LR798366">
    <property type="protein sequence ID" value="CAB5226932.1"/>
    <property type="molecule type" value="Genomic_DNA"/>
</dbReference>
<evidence type="ECO:0000313" key="2">
    <source>
        <dbReference type="EMBL" id="CAB4195478.1"/>
    </source>
</evidence>
<evidence type="ECO:0000313" key="1">
    <source>
        <dbReference type="EMBL" id="CAB4156294.1"/>
    </source>
</evidence>
<evidence type="ECO:0000313" key="3">
    <source>
        <dbReference type="EMBL" id="CAB4210738.1"/>
    </source>
</evidence>
<organism evidence="4">
    <name type="scientific">uncultured Caudovirales phage</name>
    <dbReference type="NCBI Taxonomy" id="2100421"/>
    <lineage>
        <taxon>Viruses</taxon>
        <taxon>Duplodnaviria</taxon>
        <taxon>Heunggongvirae</taxon>
        <taxon>Uroviricota</taxon>
        <taxon>Caudoviricetes</taxon>
        <taxon>Peduoviridae</taxon>
        <taxon>Maltschvirus</taxon>
        <taxon>Maltschvirus maltsch</taxon>
    </lineage>
</organism>
<evidence type="ECO:0000313" key="4">
    <source>
        <dbReference type="EMBL" id="CAB5226932.1"/>
    </source>
</evidence>
<name>A0A6J7X8C0_9CAUD</name>
<accession>A0A6J7X8C0</accession>
<dbReference type="EMBL" id="LR797248">
    <property type="protein sequence ID" value="CAB4195478.1"/>
    <property type="molecule type" value="Genomic_DNA"/>
</dbReference>
<dbReference type="EMBL" id="LR796638">
    <property type="protein sequence ID" value="CAB4156294.1"/>
    <property type="molecule type" value="Genomic_DNA"/>
</dbReference>
<reference evidence="4" key="1">
    <citation type="submission" date="2020-05" db="EMBL/GenBank/DDBJ databases">
        <authorList>
            <person name="Chiriac C."/>
            <person name="Salcher M."/>
            <person name="Ghai R."/>
            <person name="Kavagutti S V."/>
        </authorList>
    </citation>
    <scope>NUCLEOTIDE SEQUENCE</scope>
</reference>